<evidence type="ECO:0000256" key="1">
    <source>
        <dbReference type="SAM" id="MobiDB-lite"/>
    </source>
</evidence>
<feature type="transmembrane region" description="Helical" evidence="2">
    <location>
        <begin position="1039"/>
        <end position="1058"/>
    </location>
</feature>
<feature type="transmembrane region" description="Helical" evidence="2">
    <location>
        <begin position="867"/>
        <end position="884"/>
    </location>
</feature>
<comment type="caution">
    <text evidence="3">The sequence shown here is derived from an EMBL/GenBank/DDBJ whole genome shotgun (WGS) entry which is preliminary data.</text>
</comment>
<feature type="compositionally biased region" description="Low complexity" evidence="1">
    <location>
        <begin position="45"/>
        <end position="76"/>
    </location>
</feature>
<keyword evidence="4" id="KW-1185">Reference proteome</keyword>
<feature type="transmembrane region" description="Helical" evidence="2">
    <location>
        <begin position="904"/>
        <end position="922"/>
    </location>
</feature>
<feature type="transmembrane region" description="Helical" evidence="2">
    <location>
        <begin position="536"/>
        <end position="554"/>
    </location>
</feature>
<keyword evidence="2" id="KW-0472">Membrane</keyword>
<feature type="region of interest" description="Disordered" evidence="1">
    <location>
        <begin position="43"/>
        <end position="81"/>
    </location>
</feature>
<dbReference type="RefSeq" id="WP_225240087.1">
    <property type="nucleotide sequence ID" value="NZ_JAHYBX010000009.1"/>
</dbReference>
<feature type="transmembrane region" description="Helical" evidence="2">
    <location>
        <begin position="790"/>
        <end position="807"/>
    </location>
</feature>
<feature type="transmembrane region" description="Helical" evidence="2">
    <location>
        <begin position="661"/>
        <end position="678"/>
    </location>
</feature>
<feature type="transmembrane region" description="Helical" evidence="2">
    <location>
        <begin position="1064"/>
        <end position="1084"/>
    </location>
</feature>
<feature type="transmembrane region" description="Helical" evidence="2">
    <location>
        <begin position="480"/>
        <end position="497"/>
    </location>
</feature>
<keyword evidence="2" id="KW-0812">Transmembrane</keyword>
<feature type="transmembrane region" description="Helical" evidence="2">
    <location>
        <begin position="756"/>
        <end position="778"/>
    </location>
</feature>
<feature type="transmembrane region" description="Helical" evidence="2">
    <location>
        <begin position="690"/>
        <end position="711"/>
    </location>
</feature>
<dbReference type="Pfam" id="PF10101">
    <property type="entry name" value="DUF2339"/>
    <property type="match status" value="2"/>
</dbReference>
<proteinExistence type="predicted"/>
<dbReference type="InterPro" id="IPR019286">
    <property type="entry name" value="DUF2339_TM"/>
</dbReference>
<protein>
    <submittedName>
        <fullName evidence="3">DUF2339 domain-containing protein</fullName>
    </submittedName>
</protein>
<feature type="compositionally biased region" description="Low complexity" evidence="1">
    <location>
        <begin position="113"/>
        <end position="160"/>
    </location>
</feature>
<feature type="transmembrane region" description="Helical" evidence="2">
    <location>
        <begin position="566"/>
        <end position="586"/>
    </location>
</feature>
<feature type="transmembrane region" description="Helical" evidence="2">
    <location>
        <begin position="828"/>
        <end position="847"/>
    </location>
</feature>
<reference evidence="3 4" key="1">
    <citation type="submission" date="2021-07" db="EMBL/GenBank/DDBJ databases">
        <title>Characterization of Violacein-producing bacteria and related species.</title>
        <authorList>
            <person name="Wilson H.S."/>
            <person name="De Leon M.E."/>
        </authorList>
    </citation>
    <scope>NUCLEOTIDE SEQUENCE [LARGE SCALE GENOMIC DNA]</scope>
    <source>
        <strain evidence="3 4">HSC-2F05</strain>
    </source>
</reference>
<feature type="transmembrane region" description="Helical" evidence="2">
    <location>
        <begin position="240"/>
        <end position="260"/>
    </location>
</feature>
<feature type="compositionally biased region" description="Acidic residues" evidence="1">
    <location>
        <begin position="99"/>
        <end position="108"/>
    </location>
</feature>
<feature type="transmembrane region" description="Helical" evidence="2">
    <location>
        <begin position="453"/>
        <end position="474"/>
    </location>
</feature>
<feature type="transmembrane region" description="Helical" evidence="2">
    <location>
        <begin position="731"/>
        <end position="749"/>
    </location>
</feature>
<feature type="transmembrane region" description="Helical" evidence="2">
    <location>
        <begin position="598"/>
        <end position="615"/>
    </location>
</feature>
<evidence type="ECO:0000313" key="3">
    <source>
        <dbReference type="EMBL" id="MCA1857902.1"/>
    </source>
</evidence>
<sequence>MEIASLILLVLAYPFLAAWLVGIGRGSRLAALEREISVLRARVEASTPSPSPESAPGAAKQGHEPAAALPEAQAPDRAGEESAAPLWPLAPRNEHEAALEEGSDADEVATERAASTVAPAHAAAQAATPGDAGQALDATADPQASAAADTRHAPATQGGATPPPSSTAPGWAAAAMGWLLSGNLVAKLGLVILFIGVGFLLKYVAETVTVPIEARLAGVVVATLALLGWGWRLRSARRDIGLPVQGTAIAILMLVVFGAYHRYDLIPSGFAFALLVALTAFTCLLAVLQESPWLAAFGITGGFASPLLLSTGGGNHVGLFSYYALLNTGVFFLAIKRAWRPLNLIGFAFTFIVGSAWGTLRYTPEHYLSAQLFLALFFVFYVGIAVAFARQQHTRLKDPVDGTLVLGTPLAAFALQAGLVKDMEFGLAFSALVLGVFYMTLGVILWRRAGARWRVLVETFMALGVVFGTLAIPFAVDGRWTSGVWALEGAGFAWLGLRRQQRLTWVFGVLLQAGAWMGFIGAISGIDPDAARDANLWLGFLLLAGSAFAMARGFRQQTGDQHPALLWIANCFLVTAAGWFLAGIWTEAILHTGGGLRANLLTAGALLTAGLLYLSGARLAWPLARRLAALAQLAAAIALMSVSTVAWQWLSVRETEDGEPLLGVLMIALAALASACMSRRSPDPQSHRHFPLVFLLWGGAWWFGPGMSIAASRLLFALPAALGPADARWSATYALLAGVSAIACTRLAPRLAWPELRWLGTSSWAMLAVFTLVILSSLYGTRTLPEPGVWLAWALLWSSSEYVLLRWNAGDASGGGLLLRVMHALRSAGPWLAIWPTGAILVGRWLAVPGDVVDTAEQTAWASSPAWGNYLPTWVMMLALAWLAGRSRAGRWPATPLPQWYQRVLIPCGALLLLALTSVWNLVQDGTMAPLPYLPLLNPLDLTTGFVLFLSLGAARAALEGQGAPGRMTARLQASGVAAAWVWCNLIFLRSAAQYRDIPYRVDALAASQFVQAMLSLVWCASALVLMRFAAVRAVRGSWCLGAVLLGVVVLKLLTFDLANSGSLARVVSFVGVGLLMILIGYFAPFPKADRRHAMSTQGG</sequence>
<dbReference type="PANTHER" id="PTHR38434:SF1">
    <property type="entry name" value="BLL2549 PROTEIN"/>
    <property type="match status" value="1"/>
</dbReference>
<gene>
    <name evidence="3" type="ORF">LE190_18515</name>
</gene>
<feature type="transmembrane region" description="Helical" evidence="2">
    <location>
        <begin position="184"/>
        <end position="204"/>
    </location>
</feature>
<feature type="transmembrane region" description="Helical" evidence="2">
    <location>
        <begin position="400"/>
        <end position="419"/>
    </location>
</feature>
<feature type="transmembrane region" description="Helical" evidence="2">
    <location>
        <begin position="342"/>
        <end position="360"/>
    </location>
</feature>
<name>A0ABS7YFV1_9BURK</name>
<evidence type="ECO:0000313" key="4">
    <source>
        <dbReference type="Proteomes" id="UP001198602"/>
    </source>
</evidence>
<organism evidence="3 4">
    <name type="scientific">Massilia hydrophila</name>
    <dbReference type="NCBI Taxonomy" id="3044279"/>
    <lineage>
        <taxon>Bacteria</taxon>
        <taxon>Pseudomonadati</taxon>
        <taxon>Pseudomonadota</taxon>
        <taxon>Betaproteobacteria</taxon>
        <taxon>Burkholderiales</taxon>
        <taxon>Oxalobacteraceae</taxon>
        <taxon>Telluria group</taxon>
        <taxon>Massilia</taxon>
    </lineage>
</organism>
<dbReference type="EMBL" id="JAHYBX010000009">
    <property type="protein sequence ID" value="MCA1857902.1"/>
    <property type="molecule type" value="Genomic_DNA"/>
</dbReference>
<evidence type="ECO:0000256" key="2">
    <source>
        <dbReference type="SAM" id="Phobius"/>
    </source>
</evidence>
<keyword evidence="2" id="KW-1133">Transmembrane helix</keyword>
<feature type="transmembrane region" description="Helical" evidence="2">
    <location>
        <begin position="366"/>
        <end position="388"/>
    </location>
</feature>
<feature type="transmembrane region" description="Helical" evidence="2">
    <location>
        <begin position="216"/>
        <end position="233"/>
    </location>
</feature>
<dbReference type="PANTHER" id="PTHR38434">
    <property type="entry name" value="BLL2549 PROTEIN"/>
    <property type="match status" value="1"/>
</dbReference>
<feature type="transmembrane region" description="Helical" evidence="2">
    <location>
        <begin position="6"/>
        <end position="24"/>
    </location>
</feature>
<feature type="region of interest" description="Disordered" evidence="1">
    <location>
        <begin position="95"/>
        <end position="167"/>
    </location>
</feature>
<feature type="transmembrane region" description="Helical" evidence="2">
    <location>
        <begin position="942"/>
        <end position="959"/>
    </location>
</feature>
<feature type="transmembrane region" description="Helical" evidence="2">
    <location>
        <begin position="504"/>
        <end position="524"/>
    </location>
</feature>
<feature type="transmembrane region" description="Helical" evidence="2">
    <location>
        <begin position="425"/>
        <end position="446"/>
    </location>
</feature>
<feature type="transmembrane region" description="Helical" evidence="2">
    <location>
        <begin position="266"/>
        <end position="288"/>
    </location>
</feature>
<feature type="transmembrane region" description="Helical" evidence="2">
    <location>
        <begin position="293"/>
        <end position="311"/>
    </location>
</feature>
<feature type="transmembrane region" description="Helical" evidence="2">
    <location>
        <begin position="627"/>
        <end position="649"/>
    </location>
</feature>
<accession>A0ABS7YFV1</accession>
<feature type="transmembrane region" description="Helical" evidence="2">
    <location>
        <begin position="317"/>
        <end position="335"/>
    </location>
</feature>
<feature type="transmembrane region" description="Helical" evidence="2">
    <location>
        <begin position="971"/>
        <end position="989"/>
    </location>
</feature>
<feature type="transmembrane region" description="Helical" evidence="2">
    <location>
        <begin position="1009"/>
        <end position="1027"/>
    </location>
</feature>
<dbReference type="Proteomes" id="UP001198602">
    <property type="component" value="Unassembled WGS sequence"/>
</dbReference>